<dbReference type="GO" id="GO:0003714">
    <property type="term" value="F:transcription corepressor activity"/>
    <property type="evidence" value="ECO:0007669"/>
    <property type="project" value="InterPro"/>
</dbReference>
<dbReference type="PANTHER" id="PTHR22846:SF2">
    <property type="entry name" value="F-BOX-LIKE_WD REPEAT-CONTAINING PROTEIN EBI"/>
    <property type="match status" value="1"/>
</dbReference>
<evidence type="ECO:0000256" key="1">
    <source>
        <dbReference type="ARBA" id="ARBA00004123"/>
    </source>
</evidence>
<dbReference type="PROSITE" id="PS50082">
    <property type="entry name" value="WD_REPEATS_2"/>
    <property type="match status" value="1"/>
</dbReference>
<organism evidence="8 9">
    <name type="scientific">Glossina fuscipes</name>
    <dbReference type="NCBI Taxonomy" id="7396"/>
    <lineage>
        <taxon>Eukaryota</taxon>
        <taxon>Metazoa</taxon>
        <taxon>Ecdysozoa</taxon>
        <taxon>Arthropoda</taxon>
        <taxon>Hexapoda</taxon>
        <taxon>Insecta</taxon>
        <taxon>Pterygota</taxon>
        <taxon>Neoptera</taxon>
        <taxon>Endopterygota</taxon>
        <taxon>Diptera</taxon>
        <taxon>Brachycera</taxon>
        <taxon>Muscomorpha</taxon>
        <taxon>Hippoboscoidea</taxon>
        <taxon>Glossinidae</taxon>
        <taxon>Glossina</taxon>
    </lineage>
</organism>
<dbReference type="SUPFAM" id="SSF50978">
    <property type="entry name" value="WD40 repeat-like"/>
    <property type="match status" value="1"/>
</dbReference>
<evidence type="ECO:0000313" key="8">
    <source>
        <dbReference type="Proteomes" id="UP000092443"/>
    </source>
</evidence>
<keyword evidence="8" id="KW-1185">Reference proteome</keyword>
<dbReference type="Proteomes" id="UP000092443">
    <property type="component" value="Unplaced"/>
</dbReference>
<evidence type="ECO:0000256" key="2">
    <source>
        <dbReference type="ARBA" id="ARBA00022574"/>
    </source>
</evidence>
<name>A0A8U0WAK3_9MUSC</name>
<dbReference type="GO" id="GO:0006357">
    <property type="term" value="P:regulation of transcription by RNA polymerase II"/>
    <property type="evidence" value="ECO:0007669"/>
    <property type="project" value="TreeGrafter"/>
</dbReference>
<dbReference type="GO" id="GO:0000118">
    <property type="term" value="C:histone deacetylase complex"/>
    <property type="evidence" value="ECO:0007669"/>
    <property type="project" value="TreeGrafter"/>
</dbReference>
<dbReference type="Gene3D" id="2.130.10.10">
    <property type="entry name" value="YVTN repeat-like/Quinoprotein amine dehydrogenase"/>
    <property type="match status" value="1"/>
</dbReference>
<keyword evidence="4" id="KW-0539">Nucleus</keyword>
<gene>
    <name evidence="9" type="primary">LOC119632918</name>
</gene>
<dbReference type="RefSeq" id="XP_037881999.1">
    <property type="nucleotide sequence ID" value="XM_038026071.1"/>
</dbReference>
<evidence type="ECO:0000256" key="6">
    <source>
        <dbReference type="PROSITE-ProRule" id="PRU00221"/>
    </source>
</evidence>
<accession>A0A8U0WAK3</accession>
<comment type="similarity">
    <text evidence="5">Belongs to the WD repeat EBI family.</text>
</comment>
<feature type="compositionally biased region" description="Low complexity" evidence="7">
    <location>
        <begin position="24"/>
        <end position="55"/>
    </location>
</feature>
<evidence type="ECO:0000313" key="9">
    <source>
        <dbReference type="RefSeq" id="XP_037881999.1"/>
    </source>
</evidence>
<keyword evidence="3" id="KW-0677">Repeat</keyword>
<dbReference type="InterPro" id="IPR015943">
    <property type="entry name" value="WD40/YVTN_repeat-like_dom_sf"/>
</dbReference>
<feature type="compositionally biased region" description="Low complexity" evidence="7">
    <location>
        <begin position="1"/>
        <end position="17"/>
    </location>
</feature>
<evidence type="ECO:0000256" key="4">
    <source>
        <dbReference type="ARBA" id="ARBA00023242"/>
    </source>
</evidence>
<proteinExistence type="inferred from homology"/>
<dbReference type="InterPro" id="IPR001680">
    <property type="entry name" value="WD40_rpt"/>
</dbReference>
<dbReference type="Pfam" id="PF00400">
    <property type="entry name" value="WD40"/>
    <property type="match status" value="2"/>
</dbReference>
<dbReference type="InterPro" id="IPR045183">
    <property type="entry name" value="Ebi-like"/>
</dbReference>
<reference evidence="9" key="1">
    <citation type="submission" date="2025-08" db="UniProtKB">
        <authorList>
            <consortium name="RefSeq"/>
        </authorList>
    </citation>
    <scope>IDENTIFICATION</scope>
    <source>
        <tissue evidence="9">Whole body pupa</tissue>
    </source>
</reference>
<dbReference type="PANTHER" id="PTHR22846">
    <property type="entry name" value="WD40 REPEAT PROTEIN"/>
    <property type="match status" value="1"/>
</dbReference>
<evidence type="ECO:0000256" key="5">
    <source>
        <dbReference type="ARBA" id="ARBA00025741"/>
    </source>
</evidence>
<dbReference type="InterPro" id="IPR036322">
    <property type="entry name" value="WD40_repeat_dom_sf"/>
</dbReference>
<comment type="subcellular location">
    <subcellularLocation>
        <location evidence="1">Nucleus</location>
    </subcellularLocation>
</comment>
<protein>
    <submittedName>
        <fullName evidence="9">F-box-like/WD repeat-containing protein ebi</fullName>
    </submittedName>
</protein>
<dbReference type="AlphaFoldDB" id="A0A8U0WAK3"/>
<evidence type="ECO:0000256" key="3">
    <source>
        <dbReference type="ARBA" id="ARBA00022737"/>
    </source>
</evidence>
<feature type="repeat" description="WD" evidence="6">
    <location>
        <begin position="156"/>
        <end position="181"/>
    </location>
</feature>
<feature type="region of interest" description="Disordered" evidence="7">
    <location>
        <begin position="1"/>
        <end position="93"/>
    </location>
</feature>
<keyword evidence="2 6" id="KW-0853">WD repeat</keyword>
<dbReference type="SMART" id="SM00320">
    <property type="entry name" value="WD40"/>
    <property type="match status" value="2"/>
</dbReference>
<sequence length="223" mass="23453">MEVPFGATASGTATTSAETRETDGGTNSATAGSANASSSAAASTTSATTAATTTGEDTKKPAACQTTAAGPTTAVDDATSSSSNNGNLQVRQHLELRPSTEYYRCCNHRLYANNRGSGDSTARIWDMSDTGNSPNQLVLRHCVQKGGAEVPSNKDVRSLDWNCDGTLLATVSYDGFARIWKTDGHLASTLGQHKRPIFALKWNKRGNYILSAGVDKTTIRSVL</sequence>
<dbReference type="KEGG" id="gfs:119632918"/>
<dbReference type="GeneID" id="119632918"/>
<evidence type="ECO:0000256" key="7">
    <source>
        <dbReference type="SAM" id="MobiDB-lite"/>
    </source>
</evidence>